<keyword evidence="6" id="KW-1185">Reference proteome</keyword>
<dbReference type="InterPro" id="IPR003782">
    <property type="entry name" value="SCO1/SenC"/>
</dbReference>
<evidence type="ECO:0000256" key="1">
    <source>
        <dbReference type="ARBA" id="ARBA00010996"/>
    </source>
</evidence>
<dbReference type="Proteomes" id="UP001165293">
    <property type="component" value="Unassembled WGS sequence"/>
</dbReference>
<sequence length="198" mass="21181">MTSMKTFTARAAIALAAATLAFIAPLATAGKPAPLPGDSVYKLALPLTDAQGRTQDWSTLQGKPRVVAMFYTSCQYMCPLIVESGKAVERALPPAERAKVGVVLISLDPKHDTPAQLKAMAKQRHVDPTQWTLAAPAPDDVRKVAGVLGVRYRELADGNFNHTSALVLLDAKGRIVARTEQVGAKPDPEFVKAVRAQL</sequence>
<dbReference type="CDD" id="cd02968">
    <property type="entry name" value="SCO"/>
    <property type="match status" value="1"/>
</dbReference>
<accession>A0ABS8JGE5</accession>
<feature type="signal peptide" evidence="3">
    <location>
        <begin position="1"/>
        <end position="29"/>
    </location>
</feature>
<organism evidence="5 6">
    <name type="scientific">Noviluteimonas lactosilytica</name>
    <dbReference type="NCBI Taxonomy" id="2888523"/>
    <lineage>
        <taxon>Bacteria</taxon>
        <taxon>Pseudomonadati</taxon>
        <taxon>Pseudomonadota</taxon>
        <taxon>Gammaproteobacteria</taxon>
        <taxon>Lysobacterales</taxon>
        <taxon>Lysobacteraceae</taxon>
        <taxon>Noviluteimonas</taxon>
    </lineage>
</organism>
<evidence type="ECO:0000313" key="6">
    <source>
        <dbReference type="Proteomes" id="UP001165293"/>
    </source>
</evidence>
<evidence type="ECO:0000259" key="4">
    <source>
        <dbReference type="PROSITE" id="PS51352"/>
    </source>
</evidence>
<dbReference type="PANTHER" id="PTHR12151:SF25">
    <property type="entry name" value="LINALOOL DEHYDRATASE_ISOMERASE DOMAIN-CONTAINING PROTEIN"/>
    <property type="match status" value="1"/>
</dbReference>
<keyword evidence="2" id="KW-0186">Copper</keyword>
<gene>
    <name evidence="5" type="ORF">LK996_06345</name>
</gene>
<dbReference type="Gene3D" id="3.40.30.10">
    <property type="entry name" value="Glutaredoxin"/>
    <property type="match status" value="1"/>
</dbReference>
<keyword evidence="3" id="KW-0732">Signal</keyword>
<proteinExistence type="inferred from homology"/>
<evidence type="ECO:0000313" key="5">
    <source>
        <dbReference type="EMBL" id="MCC8362693.1"/>
    </source>
</evidence>
<dbReference type="PROSITE" id="PS51352">
    <property type="entry name" value="THIOREDOXIN_2"/>
    <property type="match status" value="1"/>
</dbReference>
<dbReference type="SUPFAM" id="SSF52833">
    <property type="entry name" value="Thioredoxin-like"/>
    <property type="match status" value="1"/>
</dbReference>
<protein>
    <submittedName>
        <fullName evidence="5">SCO family protein</fullName>
    </submittedName>
</protein>
<reference evidence="5" key="1">
    <citation type="submission" date="2021-10" db="EMBL/GenBank/DDBJ databases">
        <authorList>
            <person name="Lyu M."/>
            <person name="Wang X."/>
            <person name="Meng X."/>
            <person name="Xu K."/>
        </authorList>
    </citation>
    <scope>NUCLEOTIDE SEQUENCE</scope>
    <source>
        <strain evidence="5">A6</strain>
    </source>
</reference>
<feature type="domain" description="Thioredoxin" evidence="4">
    <location>
        <begin position="34"/>
        <end position="198"/>
    </location>
</feature>
<dbReference type="InterPro" id="IPR013766">
    <property type="entry name" value="Thioredoxin_domain"/>
</dbReference>
<evidence type="ECO:0000256" key="3">
    <source>
        <dbReference type="SAM" id="SignalP"/>
    </source>
</evidence>
<dbReference type="InterPro" id="IPR036249">
    <property type="entry name" value="Thioredoxin-like_sf"/>
</dbReference>
<dbReference type="Pfam" id="PF02630">
    <property type="entry name" value="SCO1-SenC"/>
    <property type="match status" value="1"/>
</dbReference>
<dbReference type="RefSeq" id="WP_230526275.1">
    <property type="nucleotide sequence ID" value="NZ_JAJGAK010000001.1"/>
</dbReference>
<dbReference type="PANTHER" id="PTHR12151">
    <property type="entry name" value="ELECTRON TRANSPORT PROTIN SCO1/SENC FAMILY MEMBER"/>
    <property type="match status" value="1"/>
</dbReference>
<comment type="caution">
    <text evidence="5">The sequence shown here is derived from an EMBL/GenBank/DDBJ whole genome shotgun (WGS) entry which is preliminary data.</text>
</comment>
<feature type="chain" id="PRO_5045797432" evidence="3">
    <location>
        <begin position="30"/>
        <end position="198"/>
    </location>
</feature>
<name>A0ABS8JGE5_9GAMM</name>
<dbReference type="EMBL" id="JAJGAK010000001">
    <property type="protein sequence ID" value="MCC8362693.1"/>
    <property type="molecule type" value="Genomic_DNA"/>
</dbReference>
<comment type="similarity">
    <text evidence="1">Belongs to the SCO1/2 family.</text>
</comment>
<evidence type="ECO:0000256" key="2">
    <source>
        <dbReference type="ARBA" id="ARBA00023008"/>
    </source>
</evidence>